<evidence type="ECO:0000313" key="2">
    <source>
        <dbReference type="Proteomes" id="UP000766486"/>
    </source>
</evidence>
<dbReference type="Proteomes" id="UP000766486">
    <property type="component" value="Unassembled WGS sequence"/>
</dbReference>
<keyword evidence="2" id="KW-1185">Reference proteome</keyword>
<evidence type="ECO:0008006" key="3">
    <source>
        <dbReference type="Google" id="ProtNLM"/>
    </source>
</evidence>
<dbReference type="EMBL" id="CABFNS010000801">
    <property type="protein sequence ID" value="VUC29553.1"/>
    <property type="molecule type" value="Genomic_DNA"/>
</dbReference>
<organism evidence="1 2">
    <name type="scientific">Bionectria ochroleuca</name>
    <name type="common">Gliocladium roseum</name>
    <dbReference type="NCBI Taxonomy" id="29856"/>
    <lineage>
        <taxon>Eukaryota</taxon>
        <taxon>Fungi</taxon>
        <taxon>Dikarya</taxon>
        <taxon>Ascomycota</taxon>
        <taxon>Pezizomycotina</taxon>
        <taxon>Sordariomycetes</taxon>
        <taxon>Hypocreomycetidae</taxon>
        <taxon>Hypocreales</taxon>
        <taxon>Bionectriaceae</taxon>
        <taxon>Clonostachys</taxon>
    </lineage>
</organism>
<accession>A0ABY6UFL9</accession>
<reference evidence="1 2" key="1">
    <citation type="submission" date="2019-06" db="EMBL/GenBank/DDBJ databases">
        <authorList>
            <person name="Broberg M."/>
        </authorList>
    </citation>
    <scope>NUCLEOTIDE SEQUENCE [LARGE SCALE GENOMIC DNA]</scope>
</reference>
<evidence type="ECO:0000313" key="1">
    <source>
        <dbReference type="EMBL" id="VUC29553.1"/>
    </source>
</evidence>
<protein>
    <recommendedName>
        <fullName evidence="3">ABM domain-containing protein</fullName>
    </recommendedName>
</protein>
<comment type="caution">
    <text evidence="1">The sequence shown here is derived from an EMBL/GenBank/DDBJ whole genome shotgun (WGS) entry which is preliminary data.</text>
</comment>
<name>A0ABY6UFL9_BIOOC</name>
<proteinExistence type="predicted"/>
<sequence length="208" mass="23781">MAITELVFLHPKPSHDHLELLECFMEYLESQDEWSRQHQPHIHRGERKENLSTLFITTTDPLTILMISPWDSLQAQEEWLQFEEDEGIFKKLGQVVVEEHHDISRFYVHPVSNLREVPDVRDIASPVELCVMSTSEVEERTVLAEFDQLDKVTLEGGGYAWGGWKLNKSGDTPKFVCLVAKGGNPLSEFVDRVGLSAPSNVRCFHPLV</sequence>
<gene>
    <name evidence="1" type="ORF">CLO192961_LOCUS261184</name>
</gene>